<evidence type="ECO:0000256" key="1">
    <source>
        <dbReference type="ARBA" id="ARBA00038283"/>
    </source>
</evidence>
<feature type="domain" description="Initiator Rep protein WH1" evidence="2">
    <location>
        <begin position="52"/>
        <end position="193"/>
    </location>
</feature>
<reference evidence="3 4" key="1">
    <citation type="submission" date="2020-04" db="EMBL/GenBank/DDBJ databases">
        <title>Molecular characterization of pseudomonads from Agaricus bisporus reveal novel blotch 2 pathogens in Western Europe.</title>
        <authorList>
            <person name="Taparia T."/>
            <person name="Krijger M."/>
            <person name="Haynes E."/>
            <person name="Elpinstone J.G."/>
            <person name="Noble R."/>
            <person name="Van Der Wolf J."/>
        </authorList>
    </citation>
    <scope>NUCLEOTIDE SEQUENCE [LARGE SCALE GENOMIC DNA]</scope>
    <source>
        <strain evidence="3 4">P7774</strain>
    </source>
</reference>
<dbReference type="Proteomes" id="UP000572863">
    <property type="component" value="Unassembled WGS sequence"/>
</dbReference>
<proteinExistence type="inferred from homology"/>
<accession>A0ABX2QYY9</accession>
<gene>
    <name evidence="3" type="ORF">HX871_21595</name>
</gene>
<evidence type="ECO:0000313" key="4">
    <source>
        <dbReference type="Proteomes" id="UP000572863"/>
    </source>
</evidence>
<dbReference type="EMBL" id="JACARY010000047">
    <property type="protein sequence ID" value="NWD97027.1"/>
    <property type="molecule type" value="Genomic_DNA"/>
</dbReference>
<evidence type="ECO:0000259" key="2">
    <source>
        <dbReference type="Pfam" id="PF01051"/>
    </source>
</evidence>
<comment type="caution">
    <text evidence="3">The sequence shown here is derived from an EMBL/GenBank/DDBJ whole genome shotgun (WGS) entry which is preliminary data.</text>
</comment>
<organism evidence="3 4">
    <name type="scientific">Pseudomonas reactans</name>
    <dbReference type="NCBI Taxonomy" id="117680"/>
    <lineage>
        <taxon>Bacteria</taxon>
        <taxon>Pseudomonadati</taxon>
        <taxon>Pseudomonadota</taxon>
        <taxon>Gammaproteobacteria</taxon>
        <taxon>Pseudomonadales</taxon>
        <taxon>Pseudomonadaceae</taxon>
        <taxon>Pseudomonas</taxon>
    </lineage>
</organism>
<keyword evidence="4" id="KW-1185">Reference proteome</keyword>
<name>A0ABX2QYY9_9PSED</name>
<sequence>MDYLFKTVETDKIVYAQNGYMTIAKSILHLPIFQSVKNGERRRINLQIDSLYGFKNVEMRFYPLSVDFDFDVFFYILQKKIKSENLSFTININKFMEFHKVHPSNKKVYIEKLKNSLDNMLDFYLRFSYGPKTYKCHLLTHVEENEECREEIKITFSRFFENFYKHDPDLIFNFKLTEFKDIKGDYAKALYMFYLTNRFNEVVEFKVSDIIKRLNAEKYNRKDVLKRIAKAHGELIKIGFLKDVGTIKKGNGLVGYTVEFDKIRKCPLQDHTSIPIVKHKTTIKDLSLCDEELPF</sequence>
<evidence type="ECO:0000313" key="3">
    <source>
        <dbReference type="EMBL" id="NWD97027.1"/>
    </source>
</evidence>
<dbReference type="Pfam" id="PF01051">
    <property type="entry name" value="Rep3_N"/>
    <property type="match status" value="1"/>
</dbReference>
<dbReference type="RefSeq" id="WP_177061022.1">
    <property type="nucleotide sequence ID" value="NZ_JACAQP010000042.1"/>
</dbReference>
<dbReference type="InterPro" id="IPR000525">
    <property type="entry name" value="Initiator_Rep_WH1"/>
</dbReference>
<comment type="similarity">
    <text evidence="1">Belongs to the initiator RepB protein family.</text>
</comment>
<protein>
    <recommendedName>
        <fullName evidence="2">Initiator Rep protein WH1 domain-containing protein</fullName>
    </recommendedName>
</protein>